<reference evidence="1" key="1">
    <citation type="submission" date="2018-02" db="EMBL/GenBank/DDBJ databases">
        <title>Rhizophora mucronata_Transcriptome.</title>
        <authorList>
            <person name="Meera S.P."/>
            <person name="Sreeshan A."/>
            <person name="Augustine A."/>
        </authorList>
    </citation>
    <scope>NUCLEOTIDE SEQUENCE</scope>
    <source>
        <tissue evidence="1">Leaf</tissue>
    </source>
</reference>
<dbReference type="AlphaFoldDB" id="A0A2P2QZE0"/>
<proteinExistence type="predicted"/>
<dbReference type="EMBL" id="GGEC01091797">
    <property type="protein sequence ID" value="MBX72281.1"/>
    <property type="molecule type" value="Transcribed_RNA"/>
</dbReference>
<accession>A0A2P2QZE0</accession>
<evidence type="ECO:0000313" key="1">
    <source>
        <dbReference type="EMBL" id="MBX72281.1"/>
    </source>
</evidence>
<protein>
    <submittedName>
        <fullName evidence="1">Uncharacterized protein</fullName>
    </submittedName>
</protein>
<name>A0A2P2QZE0_RHIMU</name>
<sequence>MFLASVEVCVKPLSFCVMGVHMQPIKSKDYKRGTHNQ</sequence>
<organism evidence="1">
    <name type="scientific">Rhizophora mucronata</name>
    <name type="common">Asiatic mangrove</name>
    <dbReference type="NCBI Taxonomy" id="61149"/>
    <lineage>
        <taxon>Eukaryota</taxon>
        <taxon>Viridiplantae</taxon>
        <taxon>Streptophyta</taxon>
        <taxon>Embryophyta</taxon>
        <taxon>Tracheophyta</taxon>
        <taxon>Spermatophyta</taxon>
        <taxon>Magnoliopsida</taxon>
        <taxon>eudicotyledons</taxon>
        <taxon>Gunneridae</taxon>
        <taxon>Pentapetalae</taxon>
        <taxon>rosids</taxon>
        <taxon>fabids</taxon>
        <taxon>Malpighiales</taxon>
        <taxon>Rhizophoraceae</taxon>
        <taxon>Rhizophora</taxon>
    </lineage>
</organism>